<comment type="caution">
    <text evidence="2">The sequence shown here is derived from an EMBL/GenBank/DDBJ whole genome shotgun (WGS) entry which is preliminary data.</text>
</comment>
<dbReference type="RefSeq" id="WP_344699471.1">
    <property type="nucleotide sequence ID" value="NZ_BAABBM010000001.1"/>
</dbReference>
<dbReference type="EMBL" id="BAABBM010000001">
    <property type="protein sequence ID" value="GAA3900541.1"/>
    <property type="molecule type" value="Genomic_DNA"/>
</dbReference>
<reference evidence="3" key="1">
    <citation type="journal article" date="2019" name="Int. J. Syst. Evol. Microbiol.">
        <title>The Global Catalogue of Microorganisms (GCM) 10K type strain sequencing project: providing services to taxonomists for standard genome sequencing and annotation.</title>
        <authorList>
            <consortium name="The Broad Institute Genomics Platform"/>
            <consortium name="The Broad Institute Genome Sequencing Center for Infectious Disease"/>
            <person name="Wu L."/>
            <person name="Ma J."/>
        </authorList>
    </citation>
    <scope>NUCLEOTIDE SEQUENCE [LARGE SCALE GENOMIC DNA]</scope>
    <source>
        <strain evidence="3">JCM 17543</strain>
    </source>
</reference>
<sequence>MNLARVSKLIFWAAMVFAFVMAILPQPPELPGQPNDKVQHMVAFAMLAALDAWAYARSDLWRLFVGLSFFGAFIEFVQAIPAIHRDSDLKDWIADTVAAALVLVIVRLWRWRRREEQPAP</sequence>
<name>A0ABP7LES3_9SPHN</name>
<dbReference type="Proteomes" id="UP001500827">
    <property type="component" value="Unassembled WGS sequence"/>
</dbReference>
<feature type="transmembrane region" description="Helical" evidence="1">
    <location>
        <begin position="92"/>
        <end position="109"/>
    </location>
</feature>
<feature type="transmembrane region" description="Helical" evidence="1">
    <location>
        <begin position="9"/>
        <end position="26"/>
    </location>
</feature>
<gene>
    <name evidence="2" type="ORF">GCM10022276_19190</name>
</gene>
<dbReference type="PANTHER" id="PTHR28008">
    <property type="entry name" value="DOMAIN PROTEIN, PUTATIVE (AFU_ORTHOLOGUE AFUA_3G10980)-RELATED"/>
    <property type="match status" value="1"/>
</dbReference>
<keyword evidence="3" id="KW-1185">Reference proteome</keyword>
<protein>
    <recommendedName>
        <fullName evidence="4">VanZ family protein</fullName>
    </recommendedName>
</protein>
<keyword evidence="1" id="KW-1133">Transmembrane helix</keyword>
<organism evidence="2 3">
    <name type="scientific">Sphingomonas limnosediminicola</name>
    <dbReference type="NCBI Taxonomy" id="940133"/>
    <lineage>
        <taxon>Bacteria</taxon>
        <taxon>Pseudomonadati</taxon>
        <taxon>Pseudomonadota</taxon>
        <taxon>Alphaproteobacteria</taxon>
        <taxon>Sphingomonadales</taxon>
        <taxon>Sphingomonadaceae</taxon>
        <taxon>Sphingomonas</taxon>
    </lineage>
</organism>
<evidence type="ECO:0000256" key="1">
    <source>
        <dbReference type="SAM" id="Phobius"/>
    </source>
</evidence>
<evidence type="ECO:0000313" key="3">
    <source>
        <dbReference type="Proteomes" id="UP001500827"/>
    </source>
</evidence>
<evidence type="ECO:0008006" key="4">
    <source>
        <dbReference type="Google" id="ProtNLM"/>
    </source>
</evidence>
<proteinExistence type="predicted"/>
<dbReference type="PANTHER" id="PTHR28008:SF1">
    <property type="entry name" value="DOMAIN PROTEIN, PUTATIVE (AFU_ORTHOLOGUE AFUA_3G10980)-RELATED"/>
    <property type="match status" value="1"/>
</dbReference>
<accession>A0ABP7LES3</accession>
<feature type="transmembrane region" description="Helical" evidence="1">
    <location>
        <begin position="63"/>
        <end position="80"/>
    </location>
</feature>
<keyword evidence="1" id="KW-0812">Transmembrane</keyword>
<keyword evidence="1" id="KW-0472">Membrane</keyword>
<evidence type="ECO:0000313" key="2">
    <source>
        <dbReference type="EMBL" id="GAA3900541.1"/>
    </source>
</evidence>
<feature type="transmembrane region" description="Helical" evidence="1">
    <location>
        <begin position="38"/>
        <end position="56"/>
    </location>
</feature>